<dbReference type="SMART" id="SM00132">
    <property type="entry name" value="LIM"/>
    <property type="match status" value="1"/>
</dbReference>
<dbReference type="PROSITE" id="PS50021">
    <property type="entry name" value="CH"/>
    <property type="match status" value="1"/>
</dbReference>
<feature type="compositionally biased region" description="Polar residues" evidence="9">
    <location>
        <begin position="206"/>
        <end position="217"/>
    </location>
</feature>
<dbReference type="Proteomes" id="UP001190700">
    <property type="component" value="Unassembled WGS sequence"/>
</dbReference>
<feature type="domain" description="HP" evidence="12">
    <location>
        <begin position="274"/>
        <end position="351"/>
    </location>
</feature>
<dbReference type="GO" id="GO:0046872">
    <property type="term" value="F:metal ion binding"/>
    <property type="evidence" value="ECO:0007669"/>
    <property type="project" value="UniProtKB-KW"/>
</dbReference>
<dbReference type="Gene3D" id="1.10.418.10">
    <property type="entry name" value="Calponin-like domain"/>
    <property type="match status" value="1"/>
</dbReference>
<keyword evidence="2 8" id="KW-0479">Metal-binding</keyword>
<dbReference type="SUPFAM" id="SSF47050">
    <property type="entry name" value="VHP, Villin headpiece domain"/>
    <property type="match status" value="1"/>
</dbReference>
<evidence type="ECO:0000256" key="8">
    <source>
        <dbReference type="PROSITE-ProRule" id="PRU00125"/>
    </source>
</evidence>
<dbReference type="PANTHER" id="PTHR47385">
    <property type="entry name" value="CALPONIN"/>
    <property type="match status" value="1"/>
</dbReference>
<feature type="compositionally biased region" description="Polar residues" evidence="9">
    <location>
        <begin position="230"/>
        <end position="254"/>
    </location>
</feature>
<dbReference type="InterPro" id="IPR036872">
    <property type="entry name" value="CH_dom_sf"/>
</dbReference>
<dbReference type="SMART" id="SM00153">
    <property type="entry name" value="VHP"/>
    <property type="match status" value="1"/>
</dbReference>
<dbReference type="InterPro" id="IPR003128">
    <property type="entry name" value="Villin_headpiece"/>
</dbReference>
<comment type="function">
    <text evidence="6">Seems to have a role in zinc absorption and may function as an intracellular zinc transport protein.</text>
</comment>
<dbReference type="InterPro" id="IPR036886">
    <property type="entry name" value="Villin_headpiece_dom_sf"/>
</dbReference>
<dbReference type="SMART" id="SM00033">
    <property type="entry name" value="CH"/>
    <property type="match status" value="1"/>
</dbReference>
<dbReference type="SUPFAM" id="SSF57716">
    <property type="entry name" value="Glucocorticoid receptor-like (DNA-binding domain)"/>
    <property type="match status" value="2"/>
</dbReference>
<keyword evidence="5 8" id="KW-0440">LIM domain</keyword>
<dbReference type="InterPro" id="IPR003096">
    <property type="entry name" value="SM22_calponin"/>
</dbReference>
<keyword evidence="1" id="KW-0488">Methylation</keyword>
<dbReference type="GO" id="GO:0015629">
    <property type="term" value="C:actin cytoskeleton"/>
    <property type="evidence" value="ECO:0007669"/>
    <property type="project" value="TreeGrafter"/>
</dbReference>
<evidence type="ECO:0000256" key="3">
    <source>
        <dbReference type="ARBA" id="ARBA00022833"/>
    </source>
</evidence>
<dbReference type="Pfam" id="PF00307">
    <property type="entry name" value="CH"/>
    <property type="match status" value="1"/>
</dbReference>
<dbReference type="Pfam" id="PF00412">
    <property type="entry name" value="LIM"/>
    <property type="match status" value="1"/>
</dbReference>
<feature type="region of interest" description="Disordered" evidence="9">
    <location>
        <begin position="230"/>
        <end position="272"/>
    </location>
</feature>
<dbReference type="SUPFAM" id="SSF47576">
    <property type="entry name" value="Calponin-homology domain, CH-domain"/>
    <property type="match status" value="1"/>
</dbReference>
<dbReference type="Pfam" id="PF02209">
    <property type="entry name" value="VHP"/>
    <property type="match status" value="1"/>
</dbReference>
<dbReference type="GO" id="GO:0007015">
    <property type="term" value="P:actin filament organization"/>
    <property type="evidence" value="ECO:0007669"/>
    <property type="project" value="TreeGrafter"/>
</dbReference>
<dbReference type="PANTHER" id="PTHR47385:SF14">
    <property type="entry name" value="TRANSGELIN"/>
    <property type="match status" value="1"/>
</dbReference>
<dbReference type="EMBL" id="LGRX02007270">
    <property type="protein sequence ID" value="KAK3275365.1"/>
    <property type="molecule type" value="Genomic_DNA"/>
</dbReference>
<evidence type="ECO:0000313" key="13">
    <source>
        <dbReference type="EMBL" id="KAK3275365.1"/>
    </source>
</evidence>
<evidence type="ECO:0000256" key="7">
    <source>
        <dbReference type="ARBA" id="ARBA00072537"/>
    </source>
</evidence>
<dbReference type="InterPro" id="IPR001781">
    <property type="entry name" value="Znf_LIM"/>
</dbReference>
<accession>A0AAE0GBW6</accession>
<evidence type="ECO:0000259" key="10">
    <source>
        <dbReference type="PROSITE" id="PS50021"/>
    </source>
</evidence>
<evidence type="ECO:0000256" key="9">
    <source>
        <dbReference type="SAM" id="MobiDB-lite"/>
    </source>
</evidence>
<dbReference type="PROSITE" id="PS50023">
    <property type="entry name" value="LIM_DOMAIN_2"/>
    <property type="match status" value="1"/>
</dbReference>
<dbReference type="GO" id="GO:0051015">
    <property type="term" value="F:actin filament binding"/>
    <property type="evidence" value="ECO:0007669"/>
    <property type="project" value="TreeGrafter"/>
</dbReference>
<dbReference type="PRINTS" id="PR00888">
    <property type="entry name" value="SM22CALPONIN"/>
</dbReference>
<dbReference type="Gene3D" id="2.10.110.10">
    <property type="entry name" value="Cysteine Rich Protein"/>
    <property type="match status" value="1"/>
</dbReference>
<proteinExistence type="predicted"/>
<keyword evidence="14" id="KW-1185">Reference proteome</keyword>
<evidence type="ECO:0000259" key="12">
    <source>
        <dbReference type="PROSITE" id="PS51089"/>
    </source>
</evidence>
<feature type="domain" description="LIM zinc-binding" evidence="11">
    <location>
        <begin position="129"/>
        <end position="189"/>
    </location>
</feature>
<feature type="region of interest" description="Disordered" evidence="9">
    <location>
        <begin position="194"/>
        <end position="217"/>
    </location>
</feature>
<evidence type="ECO:0000259" key="11">
    <source>
        <dbReference type="PROSITE" id="PS50023"/>
    </source>
</evidence>
<protein>
    <recommendedName>
        <fullName evidence="7">Cysteine-rich protein 1</fullName>
    </recommendedName>
</protein>
<dbReference type="InterPro" id="IPR050606">
    <property type="entry name" value="Calponin-like"/>
</dbReference>
<comment type="caution">
    <text evidence="13">The sequence shown here is derived from an EMBL/GenBank/DDBJ whole genome shotgun (WGS) entry which is preliminary data.</text>
</comment>
<evidence type="ECO:0000256" key="1">
    <source>
        <dbReference type="ARBA" id="ARBA00022481"/>
    </source>
</evidence>
<dbReference type="AlphaFoldDB" id="A0AAE0GBW6"/>
<feature type="domain" description="Calponin-homology (CH)" evidence="10">
    <location>
        <begin position="1"/>
        <end position="109"/>
    </location>
</feature>
<evidence type="ECO:0000256" key="6">
    <source>
        <dbReference type="ARBA" id="ARBA00055254"/>
    </source>
</evidence>
<dbReference type="InterPro" id="IPR001715">
    <property type="entry name" value="CH_dom"/>
</dbReference>
<evidence type="ECO:0000313" key="14">
    <source>
        <dbReference type="Proteomes" id="UP001190700"/>
    </source>
</evidence>
<evidence type="ECO:0000256" key="5">
    <source>
        <dbReference type="ARBA" id="ARBA00023038"/>
    </source>
</evidence>
<dbReference type="CDD" id="cd09401">
    <property type="entry name" value="LIM_TLP_like"/>
    <property type="match status" value="1"/>
</dbReference>
<organism evidence="13 14">
    <name type="scientific">Cymbomonas tetramitiformis</name>
    <dbReference type="NCBI Taxonomy" id="36881"/>
    <lineage>
        <taxon>Eukaryota</taxon>
        <taxon>Viridiplantae</taxon>
        <taxon>Chlorophyta</taxon>
        <taxon>Pyramimonadophyceae</taxon>
        <taxon>Pyramimonadales</taxon>
        <taxon>Pyramimonadaceae</taxon>
        <taxon>Cymbomonas</taxon>
    </lineage>
</organism>
<dbReference type="PROSITE" id="PS51089">
    <property type="entry name" value="HP"/>
    <property type="match status" value="1"/>
</dbReference>
<evidence type="ECO:0000256" key="4">
    <source>
        <dbReference type="ARBA" id="ARBA00022990"/>
    </source>
</evidence>
<keyword evidence="3 8" id="KW-0862">Zinc</keyword>
<keyword evidence="4" id="KW-0007">Acetylation</keyword>
<name>A0AAE0GBW6_9CHLO</name>
<dbReference type="FunFam" id="2.10.110.10:FF:000054">
    <property type="entry name" value="Cysteine-rich protein 1"/>
    <property type="match status" value="1"/>
</dbReference>
<evidence type="ECO:0000256" key="2">
    <source>
        <dbReference type="ARBA" id="ARBA00022723"/>
    </source>
</evidence>
<sequence length="351" mass="38621">MSLQADAASWIRLIIDEDVDGSDEEEFQLALKSGQVLCKLLNTLYPGTVANIRKQNMPFMQMENISSYIDGCRSVGVPEPELFMTADLFEGKAIDSVAKNILALKRTSQSASKAPVKAKFTPASPGAKTICRACGKQVYQTELIRALNADWHKICLRCDACQKTLTAGSFVDHDGKPFCKNCYDKHHRPKGYHGGNVSDSFHEAISPSSGDSPATSANFNQASVVRNVSDSFPETKPSTASDTSAPVPWRQTTPKPVEKASPAPAAPSGEMISSTADKCLPYEELMNDLSLQVLTADEAIAKWKSLDIDPSCREKYLADWEFERIFGMTKAAFEKQGNWKKVQARKDKHLF</sequence>
<reference evidence="13 14" key="1">
    <citation type="journal article" date="2015" name="Genome Biol. Evol.">
        <title>Comparative Genomics of a Bacterivorous Green Alga Reveals Evolutionary Causalities and Consequences of Phago-Mixotrophic Mode of Nutrition.</title>
        <authorList>
            <person name="Burns J.A."/>
            <person name="Paasch A."/>
            <person name="Narechania A."/>
            <person name="Kim E."/>
        </authorList>
    </citation>
    <scope>NUCLEOTIDE SEQUENCE [LARGE SCALE GENOMIC DNA]</scope>
    <source>
        <strain evidence="13 14">PLY_AMNH</strain>
    </source>
</reference>
<dbReference type="Gene3D" id="1.10.950.10">
    <property type="entry name" value="Villin headpiece domain"/>
    <property type="match status" value="1"/>
</dbReference>
<gene>
    <name evidence="13" type="ORF">CYMTET_16500</name>
</gene>
<dbReference type="PROSITE" id="PS00478">
    <property type="entry name" value="LIM_DOMAIN_1"/>
    <property type="match status" value="1"/>
</dbReference>